<dbReference type="Proteomes" id="UP000262257">
    <property type="component" value="Unassembled WGS sequence"/>
</dbReference>
<dbReference type="AlphaFoldDB" id="A0A3A4CYH6"/>
<evidence type="ECO:0000313" key="1">
    <source>
        <dbReference type="EMBL" id="HCM30805.1"/>
    </source>
</evidence>
<proteinExistence type="predicted"/>
<protein>
    <submittedName>
        <fullName evidence="1">Uncharacterized protein</fullName>
    </submittedName>
</protein>
<organism evidence="1 2">
    <name type="scientific">Acinetobacter radioresistens</name>
    <dbReference type="NCBI Taxonomy" id="40216"/>
    <lineage>
        <taxon>Bacteria</taxon>
        <taxon>Pseudomonadati</taxon>
        <taxon>Pseudomonadota</taxon>
        <taxon>Gammaproteobacteria</taxon>
        <taxon>Moraxellales</taxon>
        <taxon>Moraxellaceae</taxon>
        <taxon>Acinetobacter</taxon>
    </lineage>
</organism>
<dbReference type="EMBL" id="DPXL01000049">
    <property type="protein sequence ID" value="HCM30805.1"/>
    <property type="molecule type" value="Genomic_DNA"/>
</dbReference>
<evidence type="ECO:0000313" key="2">
    <source>
        <dbReference type="Proteomes" id="UP000262257"/>
    </source>
</evidence>
<name>A0A3A4CYH6_ACIRA</name>
<sequence>MSLKFTHKPNYFLYADLLIKYIQGYVRKYPEVNNAIFDLNDIYKLFTEDYASTTVNLAGILNIADEYTVETINGDCKVILNHRIDVENHKLLVDFNQAALEGLRQGNPLIAPDPTIQQ</sequence>
<dbReference type="RefSeq" id="WP_005018643.1">
    <property type="nucleotide sequence ID" value="NZ_BKHE01000096.1"/>
</dbReference>
<gene>
    <name evidence="1" type="ORF">DIC32_03500</name>
</gene>
<comment type="caution">
    <text evidence="1">The sequence shown here is derived from an EMBL/GenBank/DDBJ whole genome shotgun (WGS) entry which is preliminary data.</text>
</comment>
<accession>A0A3A4CYH6</accession>
<reference evidence="1 2" key="1">
    <citation type="journal article" date="2018" name="Nat. Biotechnol.">
        <title>A standardized bacterial taxonomy based on genome phylogeny substantially revises the tree of life.</title>
        <authorList>
            <person name="Parks D.H."/>
            <person name="Chuvochina M."/>
            <person name="Waite D.W."/>
            <person name="Rinke C."/>
            <person name="Skarshewski A."/>
            <person name="Chaumeil P.A."/>
            <person name="Hugenholtz P."/>
        </authorList>
    </citation>
    <scope>NUCLEOTIDE SEQUENCE [LARGE SCALE GENOMIC DNA]</scope>
    <source>
        <strain evidence="1">UBA10045</strain>
    </source>
</reference>